<evidence type="ECO:0000256" key="4">
    <source>
        <dbReference type="ARBA" id="ARBA00022825"/>
    </source>
</evidence>
<dbReference type="Pfam" id="PF00089">
    <property type="entry name" value="Trypsin"/>
    <property type="match status" value="1"/>
</dbReference>
<keyword evidence="3" id="KW-0378">Hydrolase</keyword>
<dbReference type="InterPro" id="IPR001254">
    <property type="entry name" value="Trypsin_dom"/>
</dbReference>
<dbReference type="PANTHER" id="PTHR24276">
    <property type="entry name" value="POLYSERASE-RELATED"/>
    <property type="match status" value="1"/>
</dbReference>
<dbReference type="SUPFAM" id="SSF50494">
    <property type="entry name" value="Trypsin-like serine proteases"/>
    <property type="match status" value="1"/>
</dbReference>
<protein>
    <submittedName>
        <fullName evidence="8">Brachyurin-like</fullName>
    </submittedName>
</protein>
<dbReference type="Proteomes" id="UP000695022">
    <property type="component" value="Unplaced"/>
</dbReference>
<dbReference type="Gene3D" id="2.40.10.10">
    <property type="entry name" value="Trypsin-like serine proteases"/>
    <property type="match status" value="1"/>
</dbReference>
<evidence type="ECO:0000256" key="2">
    <source>
        <dbReference type="ARBA" id="ARBA00022670"/>
    </source>
</evidence>
<keyword evidence="4" id="KW-0720">Serine protease</keyword>
<dbReference type="PROSITE" id="PS50240">
    <property type="entry name" value="TRYPSIN_DOM"/>
    <property type="match status" value="1"/>
</dbReference>
<keyword evidence="7" id="KW-1185">Reference proteome</keyword>
<dbReference type="PRINTS" id="PR00722">
    <property type="entry name" value="CHYMOTRYPSIN"/>
</dbReference>
<dbReference type="InterPro" id="IPR043504">
    <property type="entry name" value="Peptidase_S1_PA_chymotrypsin"/>
</dbReference>
<evidence type="ECO:0000259" key="6">
    <source>
        <dbReference type="PROSITE" id="PS50240"/>
    </source>
</evidence>
<evidence type="ECO:0000313" key="7">
    <source>
        <dbReference type="Proteomes" id="UP000695022"/>
    </source>
</evidence>
<evidence type="ECO:0000256" key="1">
    <source>
        <dbReference type="ARBA" id="ARBA00007664"/>
    </source>
</evidence>
<dbReference type="InterPro" id="IPR018114">
    <property type="entry name" value="TRYPSIN_HIS"/>
</dbReference>
<dbReference type="PANTHER" id="PTHR24276:SF98">
    <property type="entry name" value="FI18310P1-RELATED"/>
    <property type="match status" value="1"/>
</dbReference>
<dbReference type="InterPro" id="IPR009003">
    <property type="entry name" value="Peptidase_S1_PA"/>
</dbReference>
<dbReference type="CDD" id="cd00190">
    <property type="entry name" value="Tryp_SPc"/>
    <property type="match status" value="1"/>
</dbReference>
<evidence type="ECO:0000256" key="3">
    <source>
        <dbReference type="ARBA" id="ARBA00022801"/>
    </source>
</evidence>
<comment type="similarity">
    <text evidence="1">Belongs to the peptidase S1 family.</text>
</comment>
<gene>
    <name evidence="8" type="primary">LOC106818251</name>
</gene>
<organism evidence="7 8">
    <name type="scientific">Priapulus caudatus</name>
    <name type="common">Priapulid worm</name>
    <dbReference type="NCBI Taxonomy" id="37621"/>
    <lineage>
        <taxon>Eukaryota</taxon>
        <taxon>Metazoa</taxon>
        <taxon>Ecdysozoa</taxon>
        <taxon>Scalidophora</taxon>
        <taxon>Priapulida</taxon>
        <taxon>Priapulimorpha</taxon>
        <taxon>Priapulimorphida</taxon>
        <taxon>Priapulidae</taxon>
        <taxon>Priapulus</taxon>
    </lineage>
</organism>
<dbReference type="RefSeq" id="XP_014678458.1">
    <property type="nucleotide sequence ID" value="XM_014822972.1"/>
</dbReference>
<dbReference type="InterPro" id="IPR050430">
    <property type="entry name" value="Peptidase_S1"/>
</dbReference>
<dbReference type="GeneID" id="106818251"/>
<dbReference type="PROSITE" id="PS00134">
    <property type="entry name" value="TRYPSIN_HIS"/>
    <property type="match status" value="1"/>
</dbReference>
<reference evidence="8" key="1">
    <citation type="submission" date="2025-08" db="UniProtKB">
        <authorList>
            <consortium name="RefSeq"/>
        </authorList>
    </citation>
    <scope>IDENTIFICATION</scope>
</reference>
<dbReference type="SMART" id="SM00020">
    <property type="entry name" value="Tryp_SPc"/>
    <property type="match status" value="1"/>
</dbReference>
<evidence type="ECO:0000313" key="8">
    <source>
        <dbReference type="RefSeq" id="XP_014678458.1"/>
    </source>
</evidence>
<proteinExistence type="inferred from homology"/>
<feature type="domain" description="Peptidase S1" evidence="6">
    <location>
        <begin position="18"/>
        <end position="247"/>
    </location>
</feature>
<evidence type="ECO:0000256" key="5">
    <source>
        <dbReference type="ARBA" id="ARBA00023157"/>
    </source>
</evidence>
<accession>A0ABM1F1Y7</accession>
<keyword evidence="2" id="KW-0645">Protease</keyword>
<dbReference type="InterPro" id="IPR001314">
    <property type="entry name" value="Peptidase_S1A"/>
</dbReference>
<name>A0ABM1F1Y7_PRICU</name>
<sequence>MARAPGPRLPRYYDDSKIVDGTEVVAGEVPWQIILYRLGSFICGGSLISDRHVLTAAHCVHPYQDTPDYFSVRLGTLKLTSGGITRNANRILRHEAYSSSEIYNDVAVIELDEPVVFTSNVKSIALASNDDNKYADWPATTSGFGRISMNGPTSQDLLKADQVIVSSADCIAVHGSFIQPAGMICSGQGKESTCSGDSGGPLWVMQNGEPTLVGVTSWSVVACQIAGYPDGFARVTYYYPWIMDAVAKLS</sequence>
<keyword evidence="5" id="KW-1015">Disulfide bond</keyword>